<dbReference type="OrthoDB" id="411785at2759"/>
<dbReference type="SUPFAM" id="SSF53335">
    <property type="entry name" value="S-adenosyl-L-methionine-dependent methyltransferases"/>
    <property type="match status" value="1"/>
</dbReference>
<protein>
    <recommendedName>
        <fullName evidence="4">Spermidine synthase</fullName>
    </recommendedName>
</protein>
<dbReference type="EMBL" id="CAJNJA010019346">
    <property type="protein sequence ID" value="CAE7443727.1"/>
    <property type="molecule type" value="Genomic_DNA"/>
</dbReference>
<organism evidence="2 3">
    <name type="scientific">Symbiodinium necroappetens</name>
    <dbReference type="NCBI Taxonomy" id="1628268"/>
    <lineage>
        <taxon>Eukaryota</taxon>
        <taxon>Sar</taxon>
        <taxon>Alveolata</taxon>
        <taxon>Dinophyceae</taxon>
        <taxon>Suessiales</taxon>
        <taxon>Symbiodiniaceae</taxon>
        <taxon>Symbiodinium</taxon>
    </lineage>
</organism>
<feature type="compositionally biased region" description="Basic and acidic residues" evidence="1">
    <location>
        <begin position="53"/>
        <end position="62"/>
    </location>
</feature>
<dbReference type="Proteomes" id="UP000601435">
    <property type="component" value="Unassembled WGS sequence"/>
</dbReference>
<evidence type="ECO:0000256" key="1">
    <source>
        <dbReference type="SAM" id="MobiDB-lite"/>
    </source>
</evidence>
<evidence type="ECO:0000313" key="3">
    <source>
        <dbReference type="Proteomes" id="UP000601435"/>
    </source>
</evidence>
<sequence>MAACIGTAKRQAWRRLTGCILVLAITSWHTLHAAFFAEISRRDPGRRELRCEYSGPGEERPPDTGQSNPRNSYVSSIMLVPLRLLELSCYPKTCRQCWGSLKEASQTDMANFQNQIPPIQTTSSTSKFRLSLPLSCGGRLLVQGYRASEQQVPPGWPTGSFQEWRSLVFESAPETAKERGPPFVQSVSKVTCTADGRWLPEADPQVLALNYPKTLAASVAASLVMMDARSPRILVIGLGSGSVPLWLANAVPDSSVDVVELEEAVIRAAGEALGFPAAGGSGGTGSSPLRRALRGRLQAICGDGAALAAEWAADPHGPRYDAVIIDAYDALNRVPRPLWDEAGPLAEALPVLLKERAVVAANVPPGFPTEEMLRGFQKRLQGSKAQAAPALALEVPETANTVALVLRGSGSAVEFYGHLCEAAERFQQSGVCLFDAPERLTKCAVQAW</sequence>
<name>A0A812RIA7_9DINO</name>
<dbReference type="Gene3D" id="3.40.50.150">
    <property type="entry name" value="Vaccinia Virus protein VP39"/>
    <property type="match status" value="1"/>
</dbReference>
<dbReference type="AlphaFoldDB" id="A0A812RIA7"/>
<dbReference type="InterPro" id="IPR029063">
    <property type="entry name" value="SAM-dependent_MTases_sf"/>
</dbReference>
<comment type="caution">
    <text evidence="2">The sequence shown here is derived from an EMBL/GenBank/DDBJ whole genome shotgun (WGS) entry which is preliminary data.</text>
</comment>
<evidence type="ECO:0008006" key="4">
    <source>
        <dbReference type="Google" id="ProtNLM"/>
    </source>
</evidence>
<gene>
    <name evidence="2" type="ORF">SNEC2469_LOCUS12199</name>
</gene>
<reference evidence="2" key="1">
    <citation type="submission" date="2021-02" db="EMBL/GenBank/DDBJ databases">
        <authorList>
            <person name="Dougan E. K."/>
            <person name="Rhodes N."/>
            <person name="Thang M."/>
            <person name="Chan C."/>
        </authorList>
    </citation>
    <scope>NUCLEOTIDE SEQUENCE</scope>
</reference>
<keyword evidence="3" id="KW-1185">Reference proteome</keyword>
<proteinExistence type="predicted"/>
<accession>A0A812RIA7</accession>
<feature type="region of interest" description="Disordered" evidence="1">
    <location>
        <begin position="53"/>
        <end position="72"/>
    </location>
</feature>
<evidence type="ECO:0000313" key="2">
    <source>
        <dbReference type="EMBL" id="CAE7443727.1"/>
    </source>
</evidence>